<evidence type="ECO:0000259" key="3">
    <source>
        <dbReference type="Pfam" id="PF00501"/>
    </source>
</evidence>
<organism evidence="5">
    <name type="scientific">freshwater metagenome</name>
    <dbReference type="NCBI Taxonomy" id="449393"/>
    <lineage>
        <taxon>unclassified sequences</taxon>
        <taxon>metagenomes</taxon>
        <taxon>ecological metagenomes</taxon>
    </lineage>
</organism>
<dbReference type="AlphaFoldDB" id="A0A6J6AIF5"/>
<feature type="domain" description="AMP-dependent synthetase/ligase" evidence="3">
    <location>
        <begin position="157"/>
        <end position="366"/>
    </location>
</feature>
<evidence type="ECO:0000256" key="1">
    <source>
        <dbReference type="ARBA" id="ARBA00006432"/>
    </source>
</evidence>
<dbReference type="Pfam" id="PF13193">
    <property type="entry name" value="AMP-binding_C"/>
    <property type="match status" value="1"/>
</dbReference>
<dbReference type="InterPro" id="IPR020845">
    <property type="entry name" value="AMP-binding_CS"/>
</dbReference>
<feature type="domain" description="AMP-dependent synthetase/ligase" evidence="3">
    <location>
        <begin position="43"/>
        <end position="140"/>
    </location>
</feature>
<dbReference type="GO" id="GO:0006631">
    <property type="term" value="P:fatty acid metabolic process"/>
    <property type="evidence" value="ECO:0007669"/>
    <property type="project" value="TreeGrafter"/>
</dbReference>
<evidence type="ECO:0000259" key="4">
    <source>
        <dbReference type="Pfam" id="PF13193"/>
    </source>
</evidence>
<accession>A0A6J6AIF5</accession>
<feature type="domain" description="AMP-binding enzyme C-terminal" evidence="4">
    <location>
        <begin position="416"/>
        <end position="492"/>
    </location>
</feature>
<gene>
    <name evidence="5" type="ORF">UFOPK4179_01122</name>
</gene>
<evidence type="ECO:0000256" key="2">
    <source>
        <dbReference type="ARBA" id="ARBA00022598"/>
    </source>
</evidence>
<dbReference type="InterPro" id="IPR025110">
    <property type="entry name" value="AMP-bd_C"/>
</dbReference>
<dbReference type="Gene3D" id="2.30.38.10">
    <property type="entry name" value="Luciferase, Domain 3"/>
    <property type="match status" value="1"/>
</dbReference>
<sequence>MITKQGITPRLLPYDMSHIERDSRGILRYTNLPNTLVDQFKATVIATPNAEALVEIGGERVVYQDFWNRSAHVAGGLKALGINPGDRVAINLPNGNNWAYAFYGVLMAGAVVVPVNTRFTDAEVDYVVTDSGAKHIFTADVPLPHGDKYVYDGGTIKDLAAIFYTSGTTGFPKGAMTTHENFLANCETIKRVMIKRDSYDMRNLISVPMFHVTGCNSQLLVTVMYGGTTVIMPAFEVGLFLKIMVDERINVLTSVPAIYWLAMNQPNFADFDTSGVDFLTYGGAPTAPDVVGKIKAAWPNARLGNGFGLTETASVSTFLPHENCQERPETVGFTAPVIEVDLFERDPETGVGELLIRGQNVVDGYWNKPEQSAETFVNGWLHTGDLARCDEEGYVQIVDRKKDMVNRGGENVYCVEVEGAIVQHPDVFEVAVLGVPDEMMGEKVGAVIVPQPGATLDPLEIRAFTKSLIADFKAPQFITFRDEPLPRNAGGKVLKPQLRKETVWGEQLR</sequence>
<dbReference type="PANTHER" id="PTHR43201">
    <property type="entry name" value="ACYL-COA SYNTHETASE"/>
    <property type="match status" value="1"/>
</dbReference>
<dbReference type="SUPFAM" id="SSF56801">
    <property type="entry name" value="Acetyl-CoA synthetase-like"/>
    <property type="match status" value="1"/>
</dbReference>
<dbReference type="Gene3D" id="3.30.300.30">
    <property type="match status" value="1"/>
</dbReference>
<proteinExistence type="inferred from homology"/>
<dbReference type="EMBL" id="CAETWZ010000126">
    <property type="protein sequence ID" value="CAB4368324.1"/>
    <property type="molecule type" value="Genomic_DNA"/>
</dbReference>
<protein>
    <submittedName>
        <fullName evidence="5">Unannotated protein</fullName>
    </submittedName>
</protein>
<dbReference type="Pfam" id="PF00501">
    <property type="entry name" value="AMP-binding"/>
    <property type="match status" value="2"/>
</dbReference>
<dbReference type="GO" id="GO:0031956">
    <property type="term" value="F:medium-chain fatty acid-CoA ligase activity"/>
    <property type="evidence" value="ECO:0007669"/>
    <property type="project" value="TreeGrafter"/>
</dbReference>
<reference evidence="5" key="1">
    <citation type="submission" date="2020-05" db="EMBL/GenBank/DDBJ databases">
        <authorList>
            <person name="Chiriac C."/>
            <person name="Salcher M."/>
            <person name="Ghai R."/>
            <person name="Kavagutti S V."/>
        </authorList>
    </citation>
    <scope>NUCLEOTIDE SEQUENCE</scope>
</reference>
<name>A0A6J6AIF5_9ZZZZ</name>
<dbReference type="PANTHER" id="PTHR43201:SF5">
    <property type="entry name" value="MEDIUM-CHAIN ACYL-COA LIGASE ACSF2, MITOCHONDRIAL"/>
    <property type="match status" value="1"/>
</dbReference>
<comment type="similarity">
    <text evidence="1">Belongs to the ATP-dependent AMP-binding enzyme family.</text>
</comment>
<evidence type="ECO:0000313" key="5">
    <source>
        <dbReference type="EMBL" id="CAB4368324.1"/>
    </source>
</evidence>
<dbReference type="PROSITE" id="PS00455">
    <property type="entry name" value="AMP_BINDING"/>
    <property type="match status" value="1"/>
</dbReference>
<dbReference type="InterPro" id="IPR000873">
    <property type="entry name" value="AMP-dep_synth/lig_dom"/>
</dbReference>
<keyword evidence="2" id="KW-0436">Ligase</keyword>
<dbReference type="Gene3D" id="3.40.50.980">
    <property type="match status" value="3"/>
</dbReference>
<dbReference type="InterPro" id="IPR045851">
    <property type="entry name" value="AMP-bd_C_sf"/>
</dbReference>